<dbReference type="Proteomes" id="UP000182932">
    <property type="component" value="Unassembled WGS sequence"/>
</dbReference>
<dbReference type="EMBL" id="FNYY01000006">
    <property type="protein sequence ID" value="SEJ45331.1"/>
    <property type="molecule type" value="Genomic_DNA"/>
</dbReference>
<accession>A0A975W9V9</accession>
<sequence>MKKLALAAALSAAASTAFAGSYAKDDVIIEAPVIVEETTQASTSAGILVPLILLALVVAVASAD</sequence>
<name>A0A975W9V9_9RHOB</name>
<reference evidence="3 4" key="1">
    <citation type="submission" date="2016-10" db="EMBL/GenBank/DDBJ databases">
        <authorList>
            <person name="Varghese N."/>
            <person name="Submissions S."/>
        </authorList>
    </citation>
    <scope>NUCLEOTIDE SEQUENCE [LARGE SCALE GENOMIC DNA]</scope>
    <source>
        <strain evidence="3 4">FF3</strain>
    </source>
</reference>
<keyword evidence="4" id="KW-1185">Reference proteome</keyword>
<feature type="chain" id="PRO_5037663077" description="Ferrochelatase" evidence="2">
    <location>
        <begin position="20"/>
        <end position="64"/>
    </location>
</feature>
<keyword evidence="1" id="KW-0812">Transmembrane</keyword>
<protein>
    <recommendedName>
        <fullName evidence="5">Ferrochelatase</fullName>
    </recommendedName>
</protein>
<evidence type="ECO:0000256" key="1">
    <source>
        <dbReference type="SAM" id="Phobius"/>
    </source>
</evidence>
<feature type="signal peptide" evidence="2">
    <location>
        <begin position="1"/>
        <end position="19"/>
    </location>
</feature>
<evidence type="ECO:0000313" key="4">
    <source>
        <dbReference type="Proteomes" id="UP000182932"/>
    </source>
</evidence>
<evidence type="ECO:0000256" key="2">
    <source>
        <dbReference type="SAM" id="SignalP"/>
    </source>
</evidence>
<comment type="caution">
    <text evidence="3">The sequence shown here is derived from an EMBL/GenBank/DDBJ whole genome shotgun (WGS) entry which is preliminary data.</text>
</comment>
<dbReference type="AlphaFoldDB" id="A0A975W9V9"/>
<keyword evidence="2" id="KW-0732">Signal</keyword>
<keyword evidence="1" id="KW-1133">Transmembrane helix</keyword>
<gene>
    <name evidence="3" type="ORF">SAMN04487940_10631</name>
</gene>
<evidence type="ECO:0008006" key="5">
    <source>
        <dbReference type="Google" id="ProtNLM"/>
    </source>
</evidence>
<organism evidence="3 4">
    <name type="scientific">Marinovum algicola</name>
    <dbReference type="NCBI Taxonomy" id="42444"/>
    <lineage>
        <taxon>Bacteria</taxon>
        <taxon>Pseudomonadati</taxon>
        <taxon>Pseudomonadota</taxon>
        <taxon>Alphaproteobacteria</taxon>
        <taxon>Rhodobacterales</taxon>
        <taxon>Roseobacteraceae</taxon>
        <taxon>Marinovum</taxon>
    </lineage>
</organism>
<dbReference type="GeneID" id="80818288"/>
<proteinExistence type="predicted"/>
<evidence type="ECO:0000313" key="3">
    <source>
        <dbReference type="EMBL" id="SEJ45331.1"/>
    </source>
</evidence>
<dbReference type="RefSeq" id="WP_048533511.1">
    <property type="nucleotide sequence ID" value="NZ_CATLQZ010000002.1"/>
</dbReference>
<keyword evidence="1" id="KW-0472">Membrane</keyword>
<feature type="transmembrane region" description="Helical" evidence="1">
    <location>
        <begin position="43"/>
        <end position="63"/>
    </location>
</feature>